<protein>
    <submittedName>
        <fullName evidence="7">S8 family serine peptidase</fullName>
    </submittedName>
</protein>
<keyword evidence="3 5" id="KW-0378">Hydrolase</keyword>
<comment type="caution">
    <text evidence="7">The sequence shown here is derived from an EMBL/GenBank/DDBJ whole genome shotgun (WGS) entry which is preliminary data.</text>
</comment>
<proteinExistence type="inferred from homology"/>
<feature type="active site" description="Charge relay system" evidence="5">
    <location>
        <position position="146"/>
    </location>
</feature>
<evidence type="ECO:0000256" key="5">
    <source>
        <dbReference type="PROSITE-ProRule" id="PRU01240"/>
    </source>
</evidence>
<comment type="similarity">
    <text evidence="1 5">Belongs to the peptidase S8 family.</text>
</comment>
<evidence type="ECO:0000259" key="6">
    <source>
        <dbReference type="Pfam" id="PF00082"/>
    </source>
</evidence>
<dbReference type="EMBL" id="JBHTKH010000007">
    <property type="protein sequence ID" value="MFD1055120.1"/>
    <property type="molecule type" value="Genomic_DNA"/>
</dbReference>
<dbReference type="RefSeq" id="WP_386053018.1">
    <property type="nucleotide sequence ID" value="NZ_JBHTKH010000007.1"/>
</dbReference>
<organism evidence="7 8">
    <name type="scientific">Terrabacter terrigena</name>
    <dbReference type="NCBI Taxonomy" id="574718"/>
    <lineage>
        <taxon>Bacteria</taxon>
        <taxon>Bacillati</taxon>
        <taxon>Actinomycetota</taxon>
        <taxon>Actinomycetes</taxon>
        <taxon>Micrococcales</taxon>
        <taxon>Intrasporangiaceae</taxon>
        <taxon>Terrabacter</taxon>
    </lineage>
</organism>
<sequence length="402" mass="43817">MAQRSDVQVDKILDAVGRDNVDVHRGPDGTVDYIRRRRLLTDVDAVEDVYGHLKRTPPPQSQRRSTRLEKLHRFDVDLEPDQTLDDLLDDLDRNVGEGTVTADYLLHVCTTWCGATEPQPTTATEPLDRNTDRAATGKDVRVSVVDTGRLLRVVRAHPWLDGVRGDDEPANIGHYAGHGTFVAGVVRAYAPEADVKVESVTTMGGTVFESDMVDQLIEAVSFDPHVISFSGGTRTRGDRPLKSFEMFYEQYLKDRGDETVFVCAAGNDGDEGLFWPAAFDWAVGVGALDEDHESLAGYSNRGEWVDVYALGTDVVNAYPNGTYTYQEPPDSSLPPATFTNGMASWSGTSFAAPMVAGLIAARLSWNGADARTSWNQVKALAVADAGAGLDARLRDARAASRP</sequence>
<dbReference type="PROSITE" id="PS00138">
    <property type="entry name" value="SUBTILASE_SER"/>
    <property type="match status" value="1"/>
</dbReference>
<evidence type="ECO:0000256" key="2">
    <source>
        <dbReference type="ARBA" id="ARBA00022670"/>
    </source>
</evidence>
<evidence type="ECO:0000256" key="4">
    <source>
        <dbReference type="ARBA" id="ARBA00022825"/>
    </source>
</evidence>
<evidence type="ECO:0000256" key="1">
    <source>
        <dbReference type="ARBA" id="ARBA00011073"/>
    </source>
</evidence>
<dbReference type="InterPro" id="IPR023828">
    <property type="entry name" value="Peptidase_S8_Ser-AS"/>
</dbReference>
<reference evidence="8" key="1">
    <citation type="journal article" date="2019" name="Int. J. Syst. Evol. Microbiol.">
        <title>The Global Catalogue of Microorganisms (GCM) 10K type strain sequencing project: providing services to taxonomists for standard genome sequencing and annotation.</title>
        <authorList>
            <consortium name="The Broad Institute Genomics Platform"/>
            <consortium name="The Broad Institute Genome Sequencing Center for Infectious Disease"/>
            <person name="Wu L."/>
            <person name="Ma J."/>
        </authorList>
    </citation>
    <scope>NUCLEOTIDE SEQUENCE [LARGE SCALE GENOMIC DNA]</scope>
    <source>
        <strain evidence="8">CCUG 57508</strain>
    </source>
</reference>
<evidence type="ECO:0000256" key="3">
    <source>
        <dbReference type="ARBA" id="ARBA00022801"/>
    </source>
</evidence>
<dbReference type="CDD" id="cd00306">
    <property type="entry name" value="Peptidases_S8_S53"/>
    <property type="match status" value="1"/>
</dbReference>
<feature type="active site" description="Charge relay system" evidence="5">
    <location>
        <position position="349"/>
    </location>
</feature>
<dbReference type="InterPro" id="IPR050131">
    <property type="entry name" value="Peptidase_S8_subtilisin-like"/>
</dbReference>
<accession>A0ABW3N145</accession>
<keyword evidence="8" id="KW-1185">Reference proteome</keyword>
<dbReference type="SUPFAM" id="SSF52743">
    <property type="entry name" value="Subtilisin-like"/>
    <property type="match status" value="1"/>
</dbReference>
<dbReference type="PRINTS" id="PR00723">
    <property type="entry name" value="SUBTILISIN"/>
</dbReference>
<dbReference type="Proteomes" id="UP001597046">
    <property type="component" value="Unassembled WGS sequence"/>
</dbReference>
<dbReference type="PROSITE" id="PS51892">
    <property type="entry name" value="SUBTILASE"/>
    <property type="match status" value="1"/>
</dbReference>
<feature type="active site" description="Charge relay system" evidence="5">
    <location>
        <position position="178"/>
    </location>
</feature>
<dbReference type="InterPro" id="IPR036852">
    <property type="entry name" value="Peptidase_S8/S53_dom_sf"/>
</dbReference>
<evidence type="ECO:0000313" key="8">
    <source>
        <dbReference type="Proteomes" id="UP001597046"/>
    </source>
</evidence>
<dbReference type="Pfam" id="PF00082">
    <property type="entry name" value="Peptidase_S8"/>
    <property type="match status" value="1"/>
</dbReference>
<keyword evidence="4 5" id="KW-0720">Serine protease</keyword>
<dbReference type="PANTHER" id="PTHR43806:SF11">
    <property type="entry name" value="CEREVISIN-RELATED"/>
    <property type="match status" value="1"/>
</dbReference>
<dbReference type="InterPro" id="IPR015500">
    <property type="entry name" value="Peptidase_S8_subtilisin-rel"/>
</dbReference>
<dbReference type="Gene3D" id="3.40.50.200">
    <property type="entry name" value="Peptidase S8/S53 domain"/>
    <property type="match status" value="1"/>
</dbReference>
<keyword evidence="2 5" id="KW-0645">Protease</keyword>
<gene>
    <name evidence="7" type="ORF">ACFQ2V_12460</name>
</gene>
<feature type="domain" description="Peptidase S8/S53" evidence="6">
    <location>
        <begin position="137"/>
        <end position="385"/>
    </location>
</feature>
<dbReference type="InterPro" id="IPR000209">
    <property type="entry name" value="Peptidase_S8/S53_dom"/>
</dbReference>
<dbReference type="PANTHER" id="PTHR43806">
    <property type="entry name" value="PEPTIDASE S8"/>
    <property type="match status" value="1"/>
</dbReference>
<name>A0ABW3N145_9MICO</name>
<evidence type="ECO:0000313" key="7">
    <source>
        <dbReference type="EMBL" id="MFD1055120.1"/>
    </source>
</evidence>